<evidence type="ECO:0000256" key="1">
    <source>
        <dbReference type="ARBA" id="ARBA00004141"/>
    </source>
</evidence>
<feature type="non-terminal residue" evidence="10">
    <location>
        <position position="1"/>
    </location>
</feature>
<gene>
    <name evidence="10" type="ORF">PFISCL1PPCAC_15373</name>
</gene>
<evidence type="ECO:0000256" key="7">
    <source>
        <dbReference type="SAM" id="Phobius"/>
    </source>
</evidence>
<dbReference type="SUPFAM" id="SSF160240">
    <property type="entry name" value="Cation efflux protein cytoplasmic domain-like"/>
    <property type="match status" value="1"/>
</dbReference>
<keyword evidence="6 7" id="KW-0472">Membrane</keyword>
<feature type="transmembrane region" description="Helical" evidence="7">
    <location>
        <begin position="104"/>
        <end position="125"/>
    </location>
</feature>
<name>A0AAV5VWC1_9BILA</name>
<proteinExistence type="inferred from homology"/>
<dbReference type="NCBIfam" id="TIGR01297">
    <property type="entry name" value="CDF"/>
    <property type="match status" value="1"/>
</dbReference>
<evidence type="ECO:0000313" key="11">
    <source>
        <dbReference type="Proteomes" id="UP001432322"/>
    </source>
</evidence>
<feature type="transmembrane region" description="Helical" evidence="7">
    <location>
        <begin position="76"/>
        <end position="98"/>
    </location>
</feature>
<evidence type="ECO:0008006" key="12">
    <source>
        <dbReference type="Google" id="ProtNLM"/>
    </source>
</evidence>
<feature type="domain" description="Cation efflux protein cytoplasmic" evidence="9">
    <location>
        <begin position="274"/>
        <end position="348"/>
    </location>
</feature>
<protein>
    <recommendedName>
        <fullName evidence="12">Cation efflux protein cytoplasmic domain-containing protein</fullName>
    </recommendedName>
</protein>
<evidence type="ECO:0000256" key="3">
    <source>
        <dbReference type="ARBA" id="ARBA00022448"/>
    </source>
</evidence>
<feature type="transmembrane region" description="Helical" evidence="7">
    <location>
        <begin position="146"/>
        <end position="167"/>
    </location>
</feature>
<sequence>SVLSSSIMGKGETEPLLPLKKAKPPKVGYFEKKRRKKLLQKFYDDQADLLDQYERDDQLLAGIIEPIEMERRTDRIVNRVLFCLNVVLLFANLAAAVLSGSLSIVSTFVDSAMDLTTSMIIGICLHLIKNSDDFKYPRGRERLETVGVILCSIIMGIANMVIILQSIEAVLNDTIHPDMNLITLVILLSGCSTKAVLMIICFKRGTASSKVLAMDMRNDIATSAVAIVAAFIGDRYWKYADPIGACFVCGIIALNWFRHALEHIPSLTGVRGEQEHLSRILKIAIEHDERIQKIDHIMIYHIGAKEIVEMHIVMEENLPLKITHDISHPLEKKLNQLEFVERSFVHCDYDCDGD</sequence>
<keyword evidence="3" id="KW-0813">Transport</keyword>
<dbReference type="EMBL" id="BTSY01000004">
    <property type="protein sequence ID" value="GMT24076.1"/>
    <property type="molecule type" value="Genomic_DNA"/>
</dbReference>
<keyword evidence="11" id="KW-1185">Reference proteome</keyword>
<dbReference type="Gene3D" id="1.20.1510.10">
    <property type="entry name" value="Cation efflux protein transmembrane domain"/>
    <property type="match status" value="1"/>
</dbReference>
<organism evidence="10 11">
    <name type="scientific">Pristionchus fissidentatus</name>
    <dbReference type="NCBI Taxonomy" id="1538716"/>
    <lineage>
        <taxon>Eukaryota</taxon>
        <taxon>Metazoa</taxon>
        <taxon>Ecdysozoa</taxon>
        <taxon>Nematoda</taxon>
        <taxon>Chromadorea</taxon>
        <taxon>Rhabditida</taxon>
        <taxon>Rhabditina</taxon>
        <taxon>Diplogasteromorpha</taxon>
        <taxon>Diplogasteroidea</taxon>
        <taxon>Neodiplogasteridae</taxon>
        <taxon>Pristionchus</taxon>
    </lineage>
</organism>
<evidence type="ECO:0000259" key="9">
    <source>
        <dbReference type="Pfam" id="PF16916"/>
    </source>
</evidence>
<evidence type="ECO:0000259" key="8">
    <source>
        <dbReference type="Pfam" id="PF01545"/>
    </source>
</evidence>
<dbReference type="Pfam" id="PF16916">
    <property type="entry name" value="ZT_dimer"/>
    <property type="match status" value="1"/>
</dbReference>
<dbReference type="AlphaFoldDB" id="A0AAV5VWC1"/>
<evidence type="ECO:0000256" key="5">
    <source>
        <dbReference type="ARBA" id="ARBA00022989"/>
    </source>
</evidence>
<dbReference type="InterPro" id="IPR002524">
    <property type="entry name" value="Cation_efflux"/>
</dbReference>
<feature type="transmembrane region" description="Helical" evidence="7">
    <location>
        <begin position="179"/>
        <end position="202"/>
    </location>
</feature>
<evidence type="ECO:0000256" key="4">
    <source>
        <dbReference type="ARBA" id="ARBA00022692"/>
    </source>
</evidence>
<accession>A0AAV5VWC1</accession>
<dbReference type="Proteomes" id="UP001432322">
    <property type="component" value="Unassembled WGS sequence"/>
</dbReference>
<keyword evidence="5 7" id="KW-1133">Transmembrane helix</keyword>
<dbReference type="GO" id="GO:0008324">
    <property type="term" value="F:monoatomic cation transmembrane transporter activity"/>
    <property type="evidence" value="ECO:0007669"/>
    <property type="project" value="InterPro"/>
</dbReference>
<feature type="domain" description="Cation efflux protein transmembrane" evidence="8">
    <location>
        <begin position="80"/>
        <end position="267"/>
    </location>
</feature>
<dbReference type="InterPro" id="IPR050291">
    <property type="entry name" value="CDF_Transporter"/>
</dbReference>
<dbReference type="InterPro" id="IPR027469">
    <property type="entry name" value="Cation_efflux_TMD_sf"/>
</dbReference>
<evidence type="ECO:0000256" key="2">
    <source>
        <dbReference type="ARBA" id="ARBA00008873"/>
    </source>
</evidence>
<dbReference type="PANTHER" id="PTHR43840:SF17">
    <property type="entry name" value="CATION EFFLUX PROTEIN CYTOPLASMIC DOMAIN-CONTAINING PROTEIN"/>
    <property type="match status" value="1"/>
</dbReference>
<dbReference type="GO" id="GO:0016020">
    <property type="term" value="C:membrane"/>
    <property type="evidence" value="ECO:0007669"/>
    <property type="project" value="UniProtKB-SubCell"/>
</dbReference>
<dbReference type="FunFam" id="1.20.1510.10:FF:000005">
    <property type="entry name" value="Putative Cation diffusion facilitator 1"/>
    <property type="match status" value="1"/>
</dbReference>
<dbReference type="Gene3D" id="3.30.70.1350">
    <property type="entry name" value="Cation efflux protein, cytoplasmic domain"/>
    <property type="match status" value="1"/>
</dbReference>
<dbReference type="SUPFAM" id="SSF161111">
    <property type="entry name" value="Cation efflux protein transmembrane domain-like"/>
    <property type="match status" value="1"/>
</dbReference>
<evidence type="ECO:0000313" key="10">
    <source>
        <dbReference type="EMBL" id="GMT24076.1"/>
    </source>
</evidence>
<dbReference type="InterPro" id="IPR036837">
    <property type="entry name" value="Cation_efflux_CTD_sf"/>
</dbReference>
<evidence type="ECO:0000256" key="6">
    <source>
        <dbReference type="ARBA" id="ARBA00023136"/>
    </source>
</evidence>
<dbReference type="PANTHER" id="PTHR43840">
    <property type="entry name" value="MITOCHONDRIAL METAL TRANSPORTER 1-RELATED"/>
    <property type="match status" value="1"/>
</dbReference>
<dbReference type="InterPro" id="IPR027470">
    <property type="entry name" value="Cation_efflux_CTD"/>
</dbReference>
<comment type="caution">
    <text evidence="10">The sequence shown here is derived from an EMBL/GenBank/DDBJ whole genome shotgun (WGS) entry which is preliminary data.</text>
</comment>
<comment type="similarity">
    <text evidence="2">Belongs to the cation diffusion facilitator (CDF) transporter (TC 2.A.4) family. SLC30A subfamily.</text>
</comment>
<reference evidence="10" key="1">
    <citation type="submission" date="2023-10" db="EMBL/GenBank/DDBJ databases">
        <title>Genome assembly of Pristionchus species.</title>
        <authorList>
            <person name="Yoshida K."/>
            <person name="Sommer R.J."/>
        </authorList>
    </citation>
    <scope>NUCLEOTIDE SEQUENCE</scope>
    <source>
        <strain evidence="10">RS5133</strain>
    </source>
</reference>
<comment type="subcellular location">
    <subcellularLocation>
        <location evidence="1">Membrane</location>
        <topology evidence="1">Multi-pass membrane protein</topology>
    </subcellularLocation>
</comment>
<keyword evidence="4 7" id="KW-0812">Transmembrane</keyword>
<dbReference type="Pfam" id="PF01545">
    <property type="entry name" value="Cation_efflux"/>
    <property type="match status" value="1"/>
</dbReference>
<dbReference type="InterPro" id="IPR058533">
    <property type="entry name" value="Cation_efflux_TM"/>
</dbReference>